<dbReference type="InterPro" id="IPR010071">
    <property type="entry name" value="AA_adenyl_dom"/>
</dbReference>
<dbReference type="InterPro" id="IPR036736">
    <property type="entry name" value="ACP-like_sf"/>
</dbReference>
<feature type="domain" description="Carrier" evidence="4">
    <location>
        <begin position="556"/>
        <end position="629"/>
    </location>
</feature>
<comment type="caution">
    <text evidence="5">The sequence shown here is derived from an EMBL/GenBank/DDBJ whole genome shotgun (WGS) entry which is preliminary data.</text>
</comment>
<dbReference type="InterPro" id="IPR001242">
    <property type="entry name" value="Condensation_dom"/>
</dbReference>
<dbReference type="Gene3D" id="3.30.559.30">
    <property type="entry name" value="Nonribosomal peptide synthetase, condensation domain"/>
    <property type="match status" value="2"/>
</dbReference>
<dbReference type="InterPro" id="IPR023213">
    <property type="entry name" value="CAT-like_dom_sf"/>
</dbReference>
<dbReference type="InterPro" id="IPR006162">
    <property type="entry name" value="Ppantetheine_attach_site"/>
</dbReference>
<dbReference type="OrthoDB" id="416786at2759"/>
<dbReference type="Gene3D" id="3.30.559.10">
    <property type="entry name" value="Chloramphenicol acetyltransferase-like domain"/>
    <property type="match status" value="2"/>
</dbReference>
<proteinExistence type="predicted"/>
<dbReference type="SUPFAM" id="SSF47336">
    <property type="entry name" value="ACP-like"/>
    <property type="match status" value="2"/>
</dbReference>
<dbReference type="Pfam" id="PF00550">
    <property type="entry name" value="PP-binding"/>
    <property type="match status" value="2"/>
</dbReference>
<dbReference type="PROSITE" id="PS50075">
    <property type="entry name" value="CARRIER"/>
    <property type="match status" value="2"/>
</dbReference>
<dbReference type="FunFam" id="3.30.300.30:FF:000015">
    <property type="entry name" value="Nonribosomal peptide synthase SidD"/>
    <property type="match status" value="2"/>
</dbReference>
<organism evidence="5 6">
    <name type="scientific">Thelonectria olida</name>
    <dbReference type="NCBI Taxonomy" id="1576542"/>
    <lineage>
        <taxon>Eukaryota</taxon>
        <taxon>Fungi</taxon>
        <taxon>Dikarya</taxon>
        <taxon>Ascomycota</taxon>
        <taxon>Pezizomycotina</taxon>
        <taxon>Sordariomycetes</taxon>
        <taxon>Hypocreomycetidae</taxon>
        <taxon>Hypocreales</taxon>
        <taxon>Nectriaceae</taxon>
        <taxon>Thelonectria</taxon>
    </lineage>
</organism>
<evidence type="ECO:0000256" key="3">
    <source>
        <dbReference type="ARBA" id="ARBA00022598"/>
    </source>
</evidence>
<keyword evidence="2" id="KW-0597">Phosphoprotein</keyword>
<feature type="domain" description="Carrier" evidence="4">
    <location>
        <begin position="1599"/>
        <end position="1675"/>
    </location>
</feature>
<keyword evidence="3" id="KW-0436">Ligase</keyword>
<dbReference type="Gene3D" id="1.10.1200.10">
    <property type="entry name" value="ACP-like"/>
    <property type="match status" value="2"/>
</dbReference>
<dbReference type="GO" id="GO:0016874">
    <property type="term" value="F:ligase activity"/>
    <property type="evidence" value="ECO:0007669"/>
    <property type="project" value="UniProtKB-KW"/>
</dbReference>
<dbReference type="Gene3D" id="3.40.50.12780">
    <property type="entry name" value="N-terminal domain of ligase-like"/>
    <property type="match status" value="2"/>
</dbReference>
<protein>
    <recommendedName>
        <fullName evidence="4">Carrier domain-containing protein</fullName>
    </recommendedName>
</protein>
<dbReference type="Pfam" id="PF00668">
    <property type="entry name" value="Condensation"/>
    <property type="match status" value="2"/>
</dbReference>
<dbReference type="Pfam" id="PF13193">
    <property type="entry name" value="AMP-binding_C"/>
    <property type="match status" value="1"/>
</dbReference>
<evidence type="ECO:0000313" key="6">
    <source>
        <dbReference type="Proteomes" id="UP000777438"/>
    </source>
</evidence>
<dbReference type="SUPFAM" id="SSF52777">
    <property type="entry name" value="CoA-dependent acyltransferases"/>
    <property type="match status" value="4"/>
</dbReference>
<dbReference type="GO" id="GO:0043041">
    <property type="term" value="P:amino acid activation for nonribosomal peptide biosynthetic process"/>
    <property type="evidence" value="ECO:0007669"/>
    <property type="project" value="TreeGrafter"/>
</dbReference>
<gene>
    <name evidence="5" type="ORF">B0T10DRAFT_582793</name>
</gene>
<dbReference type="Pfam" id="PF00501">
    <property type="entry name" value="AMP-binding"/>
    <property type="match status" value="2"/>
</dbReference>
<dbReference type="GO" id="GO:0031177">
    <property type="term" value="F:phosphopantetheine binding"/>
    <property type="evidence" value="ECO:0007669"/>
    <property type="project" value="TreeGrafter"/>
</dbReference>
<dbReference type="InterPro" id="IPR000873">
    <property type="entry name" value="AMP-dep_synth/lig_dom"/>
</dbReference>
<evidence type="ECO:0000313" key="5">
    <source>
        <dbReference type="EMBL" id="KAH6879445.1"/>
    </source>
</evidence>
<evidence type="ECO:0000259" key="4">
    <source>
        <dbReference type="PROSITE" id="PS50075"/>
    </source>
</evidence>
<evidence type="ECO:0000256" key="1">
    <source>
        <dbReference type="ARBA" id="ARBA00022450"/>
    </source>
</evidence>
<dbReference type="GO" id="GO:0005737">
    <property type="term" value="C:cytoplasm"/>
    <property type="evidence" value="ECO:0007669"/>
    <property type="project" value="TreeGrafter"/>
</dbReference>
<dbReference type="InterPro" id="IPR045851">
    <property type="entry name" value="AMP-bd_C_sf"/>
</dbReference>
<dbReference type="CDD" id="cd05918">
    <property type="entry name" value="A_NRPS_SidN3_like"/>
    <property type="match status" value="1"/>
</dbReference>
<dbReference type="Proteomes" id="UP000777438">
    <property type="component" value="Unassembled WGS sequence"/>
</dbReference>
<sequence length="2124" mass="233832">MALQARTRNPGLHQQLWDIDVSKIVRLCPVSLLNRKLTNLQVTSARRLSLSFKQSPVEPTETITSLFHQQAKLNPRDPALEVEDEGITTYSTLDRQSSVIANVLPPGTVIAVCLDRSANLLISVFGILKAGSAYVILDPTAPTERNSFILQDVDAAVVLTSSAYASQFANAVVVDALLRQTPTTARLPKPLIIDPSSPAYIIYTSGSSGKPKGVIVSHRAATRGIMHFSLNGKSKWLFFYNPIFSAAQRTMLATLCKGGLLCIASKESLTTSLLDVIQRMKIEAIGLTPSMLSTIAANQLPPCLKQITCVGEPVSHDLADSFSEKIEFRVSYGLSECAQLNFNRRLSRGDNPAIMGKPTDTTDAVVLRLETNEIASLGELGELCLFGPQLADGYLNRPEETEKAFMTNPFGPGKMLRTGDLARIVGDGFEILGRVDNQVKINGQRLEPEEVSSVLSRHPAVANAYVVAATVKGTNSLTAAVVLHPDYEWSNTVPKLRDVAQSVLPSYMIPTYWIQYQNLPLNANGKVDRKVIKNRIEATPMNELLCRSGSHQEIDDPVGLVIQAVWADALSMDVSLISGSDVFFDLGGSSLQAIQMLNELRKSGIHLTLESMFRRESLATLSEKAVMKKDVDIIAPFSLIEDQEMLQSIRTQSGVVDAFPATEFQESLVGISLQGSTDYTYQRVWDIANLDPVRLRLALHIAFLKSQNLRTTFVFGDTGLIQMIRADMAFPLETSDMPLEQYTAEDLKRGFSLGEPFFRAAMLQGSILIVTMHHALFDFWSHSFLYDDVAMYYKGLQPGPRPALQSFVAETLSMDWTPAETFWRANLETAAPSTINFAPTPKTTNVRRSLGLDLSQVAFSHGVTVGSIIYTAWAVVLGQQLGSNDIVFAAPLSGRETPLVDIDRLDGPTLTVAPLRFVFGPQQSLTEVIQMGHAVTIDALKHSQYGLRRILKASCQNASLFDSMVNILPVRAKTENDIFRLHGEKPEWKTEYTTLEIEQSAEGVQARLSSSMEAERAGFILDQFIMAMQMMLHEPQRPVSTINLITGTESLMLSHAVEMPTQVPATMLSRYDEMVTRFPHRVALQWQNIESISYTEFDARANQLARYLVEVGVQKGDFVCLMLEKSPMMIIAIWGVLKTGAAYVPLSSENPVERNRFIVEEVGAKLVLSEKGIEQASGLHAAIVLLGDVDFAAFETAKPEITIEGQDAAYVIYTSGSTVSISLFPKGLLTNNRQGKPKGVLIPHGAGAAAVESMVQYEGRKRGYWRALQFSNYIFDASILEMFNTLTSGGTLCIAPNDRLLSDLAEVINEMTVTHAFFTPTIARLLTPKDVPSLRSLTIGGEALTEDIVDIWGNDCLIIQAYGPSETAIAVTMRDMESDHRANNLGRPFPTVQAFILERDGGSLVPYGAVGELCVAGPQLGLGYLNRPEMNTAVFIKTDLAGHSMLYRTGDLARWLPGGEIQYLGRKDNQVKVNGHRIELGEIERAMIAAGGLTDCVAVVAKMEGKPQIAAYTIFDKSSETGIQPPEAFLDRVADLRNKLTGLAHYMYPKTILPLHSLPLMPSGKVNRKLLVAWAEKMEIAQVSRYYFDFFGGAGSLVAAETGGERFMEEAFMAVLKVDKDVLGKTANFLALGGDSISAMNLASYTRKHGYSLSVSTILKYPLLQDMAKQIGIADDVESESSTVVEFEPPQVVYDEMDSVGLPIDEVEYIYPCPPGQSEFLSQGSKNCKGWVLMTVRPFPSSHNLENWVDAVETLTETNDILRTTFTKKDGSWYGVVLRCANIVLDLIDVRTEDEKSAYIKSIYDSHFKFGEPFIRYAAIRSPSGHVDIVTKMDHGLYDGTLLRIFASHFKDIQHLGHVTEISPFRDFALHMASLDKEKTRALDFFTKTRKPLGFQYPNIPSPSASRMVFVPDAVNVDDFATAAGITVPILFQAAFQAWLARATGRRTVGMDYLYTGRNVPLPNPQDINGCTANFVPLQADVSGTVGRYLEATQAEFWSTTENGVVGLDEIFAAAGLEREKYSNRSLFLFQPFDPVPAQAKQAFPTGEGEDMRWVFMAGSEATMMQPYGLVVEVAKMVSGHKIKVTYDPRAFNDEGAKKCGAGIWDIVKEMMDVGLHGDIEDCL</sequence>
<keyword evidence="1" id="KW-0596">Phosphopantetheine</keyword>
<dbReference type="Gene3D" id="3.30.300.30">
    <property type="match status" value="2"/>
</dbReference>
<dbReference type="PANTHER" id="PTHR45527">
    <property type="entry name" value="NONRIBOSOMAL PEPTIDE SYNTHETASE"/>
    <property type="match status" value="1"/>
</dbReference>
<dbReference type="NCBIfam" id="TIGR01733">
    <property type="entry name" value="AA-adenyl-dom"/>
    <property type="match status" value="1"/>
</dbReference>
<dbReference type="PROSITE" id="PS00012">
    <property type="entry name" value="PHOSPHOPANTETHEINE"/>
    <property type="match status" value="1"/>
</dbReference>
<accession>A0A9P8VXN9</accession>
<evidence type="ECO:0000256" key="2">
    <source>
        <dbReference type="ARBA" id="ARBA00022553"/>
    </source>
</evidence>
<keyword evidence="6" id="KW-1185">Reference proteome</keyword>
<dbReference type="PANTHER" id="PTHR45527:SF1">
    <property type="entry name" value="FATTY ACID SYNTHASE"/>
    <property type="match status" value="1"/>
</dbReference>
<dbReference type="PROSITE" id="PS00455">
    <property type="entry name" value="AMP_BINDING"/>
    <property type="match status" value="1"/>
</dbReference>
<dbReference type="EMBL" id="JAGPYM010000029">
    <property type="protein sequence ID" value="KAH6879445.1"/>
    <property type="molecule type" value="Genomic_DNA"/>
</dbReference>
<dbReference type="InterPro" id="IPR009081">
    <property type="entry name" value="PP-bd_ACP"/>
</dbReference>
<reference evidence="5 6" key="1">
    <citation type="journal article" date="2021" name="Nat. Commun.">
        <title>Genetic determinants of endophytism in the Arabidopsis root mycobiome.</title>
        <authorList>
            <person name="Mesny F."/>
            <person name="Miyauchi S."/>
            <person name="Thiergart T."/>
            <person name="Pickel B."/>
            <person name="Atanasova L."/>
            <person name="Karlsson M."/>
            <person name="Huettel B."/>
            <person name="Barry K.W."/>
            <person name="Haridas S."/>
            <person name="Chen C."/>
            <person name="Bauer D."/>
            <person name="Andreopoulos W."/>
            <person name="Pangilinan J."/>
            <person name="LaButti K."/>
            <person name="Riley R."/>
            <person name="Lipzen A."/>
            <person name="Clum A."/>
            <person name="Drula E."/>
            <person name="Henrissat B."/>
            <person name="Kohler A."/>
            <person name="Grigoriev I.V."/>
            <person name="Martin F.M."/>
            <person name="Hacquard S."/>
        </authorList>
    </citation>
    <scope>NUCLEOTIDE SEQUENCE [LARGE SCALE GENOMIC DNA]</scope>
    <source>
        <strain evidence="5 6">MPI-CAGE-CH-0241</strain>
    </source>
</reference>
<dbReference type="InterPro" id="IPR042099">
    <property type="entry name" value="ANL_N_sf"/>
</dbReference>
<dbReference type="InterPro" id="IPR025110">
    <property type="entry name" value="AMP-bd_C"/>
</dbReference>
<dbReference type="InterPro" id="IPR020845">
    <property type="entry name" value="AMP-binding_CS"/>
</dbReference>
<name>A0A9P8VXN9_9HYPO</name>
<dbReference type="SUPFAM" id="SSF56801">
    <property type="entry name" value="Acetyl-CoA synthetase-like"/>
    <property type="match status" value="2"/>
</dbReference>
<dbReference type="GO" id="GO:0044550">
    <property type="term" value="P:secondary metabolite biosynthetic process"/>
    <property type="evidence" value="ECO:0007669"/>
    <property type="project" value="TreeGrafter"/>
</dbReference>